<name>A0A7G9S3R0_9MICO</name>
<feature type="region of interest" description="Disordered" evidence="1">
    <location>
        <begin position="1"/>
        <end position="58"/>
    </location>
</feature>
<gene>
    <name evidence="2" type="ORF">H9L06_09555</name>
</gene>
<dbReference type="EMBL" id="CP060716">
    <property type="protein sequence ID" value="QNN62485.1"/>
    <property type="molecule type" value="Genomic_DNA"/>
</dbReference>
<sequence length="58" mass="6611">MNEKKPEDYEKPEETLDEPVMDGATDHSDDDVDPRKGDEDPALIRDLEDHEPTVNPYG</sequence>
<accession>A0A7G9S3R0</accession>
<evidence type="ECO:0000313" key="3">
    <source>
        <dbReference type="Proteomes" id="UP000515934"/>
    </source>
</evidence>
<keyword evidence="3" id="KW-1185">Reference proteome</keyword>
<dbReference type="AlphaFoldDB" id="A0A7G9S3R0"/>
<organism evidence="2 3">
    <name type="scientific">Leucobacter denitrificans</name>
    <dbReference type="NCBI Taxonomy" id="683042"/>
    <lineage>
        <taxon>Bacteria</taxon>
        <taxon>Bacillati</taxon>
        <taxon>Actinomycetota</taxon>
        <taxon>Actinomycetes</taxon>
        <taxon>Micrococcales</taxon>
        <taxon>Microbacteriaceae</taxon>
        <taxon>Leucobacter</taxon>
    </lineage>
</organism>
<dbReference type="Proteomes" id="UP000515934">
    <property type="component" value="Chromosome"/>
</dbReference>
<evidence type="ECO:0000313" key="2">
    <source>
        <dbReference type="EMBL" id="QNN62485.1"/>
    </source>
</evidence>
<feature type="compositionally biased region" description="Basic and acidic residues" evidence="1">
    <location>
        <begin position="1"/>
        <end position="14"/>
    </location>
</feature>
<reference evidence="2 3" key="1">
    <citation type="submission" date="2020-08" db="EMBL/GenBank/DDBJ databases">
        <title>Genome sequence of Leucobacter denitrificans KACC 14055T.</title>
        <authorList>
            <person name="Hyun D.-W."/>
            <person name="Bae J.-W."/>
        </authorList>
    </citation>
    <scope>NUCLEOTIDE SEQUENCE [LARGE SCALE GENOMIC DNA]</scope>
    <source>
        <strain evidence="2 3">KACC 14055</strain>
    </source>
</reference>
<proteinExistence type="predicted"/>
<dbReference type="RefSeq" id="WP_187554955.1">
    <property type="nucleotide sequence ID" value="NZ_CP060716.1"/>
</dbReference>
<feature type="compositionally biased region" description="Basic and acidic residues" evidence="1">
    <location>
        <begin position="33"/>
        <end position="52"/>
    </location>
</feature>
<protein>
    <submittedName>
        <fullName evidence="2">Uncharacterized protein</fullName>
    </submittedName>
</protein>
<dbReference type="KEGG" id="ldn:H9L06_09555"/>
<evidence type="ECO:0000256" key="1">
    <source>
        <dbReference type="SAM" id="MobiDB-lite"/>
    </source>
</evidence>